<proteinExistence type="predicted"/>
<keyword evidence="2" id="KW-1185">Reference proteome</keyword>
<name>A0A7M2RJW6_9FIRM</name>
<dbReference type="AlphaFoldDB" id="A0A7M2RJW6"/>
<dbReference type="Proteomes" id="UP000593601">
    <property type="component" value="Chromosome"/>
</dbReference>
<dbReference type="EMBL" id="CP063304">
    <property type="protein sequence ID" value="QOV20549.1"/>
    <property type="molecule type" value="Genomic_DNA"/>
</dbReference>
<dbReference type="KEGG" id="bliq:INP51_06290"/>
<sequence length="71" mass="8299">MTREEKIAVIMQHIADEVHEIPRYEEQRWKLTIANALKDIERGPESSHPQDQKTKTITSIIGYNEAFYNGE</sequence>
<accession>A0A7M2RJW6</accession>
<protein>
    <submittedName>
        <fullName evidence="1">Uncharacterized protein</fullName>
    </submittedName>
</protein>
<gene>
    <name evidence="1" type="ORF">INP51_06290</name>
</gene>
<reference evidence="1 2" key="1">
    <citation type="submission" date="2020-10" db="EMBL/GenBank/DDBJ databases">
        <title>Blautia liquoris sp.nov., isolated from the mud in a fermentation cellar used for the production of Chinese strong-flavoured liquor.</title>
        <authorList>
            <person name="Lu L."/>
        </authorList>
    </citation>
    <scope>NUCLEOTIDE SEQUENCE [LARGE SCALE GENOMIC DNA]</scope>
    <source>
        <strain evidence="1 2">LZLJ-3</strain>
    </source>
</reference>
<organism evidence="1 2">
    <name type="scientific">Blautia liquoris</name>
    <dbReference type="NCBI Taxonomy" id="2779518"/>
    <lineage>
        <taxon>Bacteria</taxon>
        <taxon>Bacillati</taxon>
        <taxon>Bacillota</taxon>
        <taxon>Clostridia</taxon>
        <taxon>Lachnospirales</taxon>
        <taxon>Lachnospiraceae</taxon>
        <taxon>Blautia</taxon>
    </lineage>
</organism>
<evidence type="ECO:0000313" key="2">
    <source>
        <dbReference type="Proteomes" id="UP000593601"/>
    </source>
</evidence>
<dbReference type="RefSeq" id="WP_193736868.1">
    <property type="nucleotide sequence ID" value="NZ_CP063304.1"/>
</dbReference>
<evidence type="ECO:0000313" key="1">
    <source>
        <dbReference type="EMBL" id="QOV20549.1"/>
    </source>
</evidence>